<dbReference type="InterPro" id="IPR013708">
    <property type="entry name" value="Shikimate_DH-bd_N"/>
</dbReference>
<evidence type="ECO:0000256" key="6">
    <source>
        <dbReference type="ARBA" id="ARBA00023141"/>
    </source>
</evidence>
<evidence type="ECO:0000256" key="7">
    <source>
        <dbReference type="ARBA" id="ARBA00049442"/>
    </source>
</evidence>
<feature type="binding site" evidence="8">
    <location>
        <position position="244"/>
    </location>
    <ligand>
        <name>NADP(+)</name>
        <dbReference type="ChEBI" id="CHEBI:58349"/>
    </ligand>
</feature>
<feature type="binding site" evidence="8">
    <location>
        <begin position="19"/>
        <end position="21"/>
    </location>
    <ligand>
        <name>shikimate</name>
        <dbReference type="ChEBI" id="CHEBI:36208"/>
    </ligand>
</feature>
<dbReference type="GO" id="GO:0005829">
    <property type="term" value="C:cytosol"/>
    <property type="evidence" value="ECO:0007669"/>
    <property type="project" value="TreeGrafter"/>
</dbReference>
<evidence type="ECO:0000313" key="12">
    <source>
        <dbReference type="EMBL" id="GGA18721.1"/>
    </source>
</evidence>
<feature type="binding site" evidence="8">
    <location>
        <position position="221"/>
    </location>
    <ligand>
        <name>NADP(+)</name>
        <dbReference type="ChEBI" id="CHEBI:58349"/>
    </ligand>
</feature>
<evidence type="ECO:0000259" key="9">
    <source>
        <dbReference type="Pfam" id="PF01488"/>
    </source>
</evidence>
<dbReference type="Pfam" id="PF08501">
    <property type="entry name" value="Shikimate_dh_N"/>
    <property type="match status" value="1"/>
</dbReference>
<dbReference type="NCBIfam" id="NF001312">
    <property type="entry name" value="PRK00258.1-4"/>
    <property type="match status" value="1"/>
</dbReference>
<dbReference type="InterPro" id="IPR011342">
    <property type="entry name" value="Shikimate_DH"/>
</dbReference>
<dbReference type="InterPro" id="IPR041121">
    <property type="entry name" value="SDH_C"/>
</dbReference>
<dbReference type="InterPro" id="IPR022893">
    <property type="entry name" value="Shikimate_DH_fam"/>
</dbReference>
<protein>
    <recommendedName>
        <fullName evidence="2 8">Shikimate dehydrogenase (NADP(+))</fullName>
        <shortName evidence="8">SDH</shortName>
        <ecNumber evidence="2 8">1.1.1.25</ecNumber>
    </recommendedName>
</protein>
<gene>
    <name evidence="8 12" type="primary">aroE</name>
    <name evidence="12" type="ORF">GCM10011498_19330</name>
</gene>
<dbReference type="SUPFAM" id="SSF53223">
    <property type="entry name" value="Aminoacid dehydrogenase-like, N-terminal domain"/>
    <property type="match status" value="1"/>
</dbReference>
<dbReference type="EC" id="1.1.1.25" evidence="2 8"/>
<evidence type="ECO:0000256" key="4">
    <source>
        <dbReference type="ARBA" id="ARBA00022857"/>
    </source>
</evidence>
<comment type="subunit">
    <text evidence="8">Homodimer.</text>
</comment>
<dbReference type="InterPro" id="IPR046346">
    <property type="entry name" value="Aminoacid_DH-like_N_sf"/>
</dbReference>
<dbReference type="PANTHER" id="PTHR21089">
    <property type="entry name" value="SHIKIMATE DEHYDROGENASE"/>
    <property type="match status" value="1"/>
</dbReference>
<keyword evidence="3 8" id="KW-0028">Amino-acid biosynthesis</keyword>
<feature type="binding site" evidence="8">
    <location>
        <position position="107"/>
    </location>
    <ligand>
        <name>shikimate</name>
        <dbReference type="ChEBI" id="CHEBI:36208"/>
    </ligand>
</feature>
<evidence type="ECO:0000256" key="1">
    <source>
        <dbReference type="ARBA" id="ARBA00004871"/>
    </source>
</evidence>
<feature type="binding site" evidence="8">
    <location>
        <position position="91"/>
    </location>
    <ligand>
        <name>shikimate</name>
        <dbReference type="ChEBI" id="CHEBI:36208"/>
    </ligand>
</feature>
<dbReference type="GO" id="GO:0019632">
    <property type="term" value="P:shikimate metabolic process"/>
    <property type="evidence" value="ECO:0007669"/>
    <property type="project" value="InterPro"/>
</dbReference>
<evidence type="ECO:0000259" key="11">
    <source>
        <dbReference type="Pfam" id="PF18317"/>
    </source>
</evidence>
<dbReference type="GO" id="GO:0050661">
    <property type="term" value="F:NADP binding"/>
    <property type="evidence" value="ECO:0007669"/>
    <property type="project" value="InterPro"/>
</dbReference>
<feature type="domain" description="Shikimate dehydrogenase substrate binding N-terminal" evidence="10">
    <location>
        <begin position="11"/>
        <end position="93"/>
    </location>
</feature>
<keyword evidence="6 8" id="KW-0057">Aromatic amino acid biosynthesis</keyword>
<feature type="binding site" evidence="8">
    <location>
        <position position="66"/>
    </location>
    <ligand>
        <name>shikimate</name>
        <dbReference type="ChEBI" id="CHEBI:36208"/>
    </ligand>
</feature>
<keyword evidence="13" id="KW-1185">Reference proteome</keyword>
<evidence type="ECO:0000259" key="10">
    <source>
        <dbReference type="Pfam" id="PF08501"/>
    </source>
</evidence>
<dbReference type="GO" id="GO:0009073">
    <property type="term" value="P:aromatic amino acid family biosynthetic process"/>
    <property type="evidence" value="ECO:0007669"/>
    <property type="project" value="UniProtKB-KW"/>
</dbReference>
<dbReference type="PANTHER" id="PTHR21089:SF1">
    <property type="entry name" value="BIFUNCTIONAL 3-DEHYDROQUINATE DEHYDRATASE_SHIKIMATE DEHYDROGENASE, CHLOROPLASTIC"/>
    <property type="match status" value="1"/>
</dbReference>
<feature type="binding site" evidence="8">
    <location>
        <position position="223"/>
    </location>
    <ligand>
        <name>shikimate</name>
        <dbReference type="ChEBI" id="CHEBI:36208"/>
    </ligand>
</feature>
<dbReference type="HAMAP" id="MF_00222">
    <property type="entry name" value="Shikimate_DH_AroE"/>
    <property type="match status" value="1"/>
</dbReference>
<dbReference type="Gene3D" id="3.40.50.720">
    <property type="entry name" value="NAD(P)-binding Rossmann-like Domain"/>
    <property type="match status" value="1"/>
</dbReference>
<dbReference type="NCBIfam" id="TIGR00507">
    <property type="entry name" value="aroE"/>
    <property type="match status" value="1"/>
</dbReference>
<comment type="similarity">
    <text evidence="8">Belongs to the shikimate dehydrogenase family.</text>
</comment>
<comment type="catalytic activity">
    <reaction evidence="7 8">
        <text>shikimate + NADP(+) = 3-dehydroshikimate + NADPH + H(+)</text>
        <dbReference type="Rhea" id="RHEA:17737"/>
        <dbReference type="ChEBI" id="CHEBI:15378"/>
        <dbReference type="ChEBI" id="CHEBI:16630"/>
        <dbReference type="ChEBI" id="CHEBI:36208"/>
        <dbReference type="ChEBI" id="CHEBI:57783"/>
        <dbReference type="ChEBI" id="CHEBI:58349"/>
        <dbReference type="EC" id="1.1.1.25"/>
    </reaction>
</comment>
<accession>A0A916VQ70</accession>
<dbReference type="CDD" id="cd01065">
    <property type="entry name" value="NAD_bind_Shikimate_DH"/>
    <property type="match status" value="1"/>
</dbReference>
<comment type="caution">
    <text evidence="12">The sequence shown here is derived from an EMBL/GenBank/DDBJ whole genome shotgun (WGS) entry which is preliminary data.</text>
</comment>
<feature type="binding site" evidence="8">
    <location>
        <begin position="133"/>
        <end position="137"/>
    </location>
    <ligand>
        <name>NADP(+)</name>
        <dbReference type="ChEBI" id="CHEBI:58349"/>
    </ligand>
</feature>
<keyword evidence="5 8" id="KW-0560">Oxidoreductase</keyword>
<feature type="domain" description="Quinate/shikimate 5-dehydrogenase/glutamyl-tRNA reductase" evidence="9">
    <location>
        <begin position="129"/>
        <end position="197"/>
    </location>
</feature>
<dbReference type="GO" id="GO:0008652">
    <property type="term" value="P:amino acid biosynthetic process"/>
    <property type="evidence" value="ECO:0007669"/>
    <property type="project" value="UniProtKB-KW"/>
</dbReference>
<evidence type="ECO:0000256" key="5">
    <source>
        <dbReference type="ARBA" id="ARBA00023002"/>
    </source>
</evidence>
<dbReference type="Pfam" id="PF01488">
    <property type="entry name" value="Shikimate_DH"/>
    <property type="match status" value="1"/>
</dbReference>
<dbReference type="RefSeq" id="WP_188673956.1">
    <property type="nucleotide sequence ID" value="NZ_BMKA01000002.1"/>
</dbReference>
<feature type="domain" description="SDH C-terminal" evidence="11">
    <location>
        <begin position="244"/>
        <end position="273"/>
    </location>
</feature>
<dbReference type="Proteomes" id="UP000628017">
    <property type="component" value="Unassembled WGS sequence"/>
</dbReference>
<comment type="function">
    <text evidence="8">Involved in the biosynthesis of the chorismate, which leads to the biosynthesis of aromatic amino acids. Catalyzes the reversible NADPH linked reduction of 3-dehydroshikimate (DHSA) to yield shikimate (SA).</text>
</comment>
<evidence type="ECO:0000256" key="3">
    <source>
        <dbReference type="ARBA" id="ARBA00022605"/>
    </source>
</evidence>
<dbReference type="SUPFAM" id="SSF51735">
    <property type="entry name" value="NAD(P)-binding Rossmann-fold domains"/>
    <property type="match status" value="1"/>
</dbReference>
<reference evidence="12" key="1">
    <citation type="journal article" date="2014" name="Int. J. Syst. Evol. Microbiol.">
        <title>Complete genome sequence of Corynebacterium casei LMG S-19264T (=DSM 44701T), isolated from a smear-ripened cheese.</title>
        <authorList>
            <consortium name="US DOE Joint Genome Institute (JGI-PGF)"/>
            <person name="Walter F."/>
            <person name="Albersmeier A."/>
            <person name="Kalinowski J."/>
            <person name="Ruckert C."/>
        </authorList>
    </citation>
    <scope>NUCLEOTIDE SEQUENCE</scope>
    <source>
        <strain evidence="12">CGMCC 1.15880</strain>
    </source>
</reference>
<dbReference type="InterPro" id="IPR036291">
    <property type="entry name" value="NAD(P)-bd_dom_sf"/>
</dbReference>
<dbReference type="Pfam" id="PF18317">
    <property type="entry name" value="SDH_C"/>
    <property type="match status" value="1"/>
</dbReference>
<evidence type="ECO:0000256" key="2">
    <source>
        <dbReference type="ARBA" id="ARBA00012962"/>
    </source>
</evidence>
<feature type="active site" description="Proton acceptor" evidence="8">
    <location>
        <position position="70"/>
    </location>
</feature>
<feature type="binding site" evidence="8">
    <location>
        <position position="251"/>
    </location>
    <ligand>
        <name>shikimate</name>
        <dbReference type="ChEBI" id="CHEBI:36208"/>
    </ligand>
</feature>
<evidence type="ECO:0000313" key="13">
    <source>
        <dbReference type="Proteomes" id="UP000628017"/>
    </source>
</evidence>
<dbReference type="InterPro" id="IPR006151">
    <property type="entry name" value="Shikm_DH/Glu-tRNA_Rdtase"/>
</dbReference>
<comment type="caution">
    <text evidence="8">Lacks conserved residue(s) required for the propagation of feature annotation.</text>
</comment>
<feature type="binding site" evidence="8">
    <location>
        <begin position="157"/>
        <end position="162"/>
    </location>
    <ligand>
        <name>NADP(+)</name>
        <dbReference type="ChEBI" id="CHEBI:58349"/>
    </ligand>
</feature>
<proteinExistence type="inferred from homology"/>
<dbReference type="Gene3D" id="3.40.50.10860">
    <property type="entry name" value="Leucine Dehydrogenase, chain A, domain 1"/>
    <property type="match status" value="1"/>
</dbReference>
<evidence type="ECO:0000256" key="8">
    <source>
        <dbReference type="HAMAP-Rule" id="MF_00222"/>
    </source>
</evidence>
<dbReference type="AlphaFoldDB" id="A0A916VQ70"/>
<dbReference type="GO" id="GO:0009423">
    <property type="term" value="P:chorismate biosynthetic process"/>
    <property type="evidence" value="ECO:0007669"/>
    <property type="project" value="UniProtKB-UniRule"/>
</dbReference>
<dbReference type="GO" id="GO:0004764">
    <property type="term" value="F:shikimate 3-dehydrogenase (NADP+) activity"/>
    <property type="evidence" value="ECO:0007669"/>
    <property type="project" value="UniProtKB-UniRule"/>
</dbReference>
<sequence>MKNPRVPLAGVIGWPISHSKSPRIHGYWLAQHDIAGHYVPLGIEPADFEEMIQQLPKLGFVGANVTIPHKETALELAAEVTPRAKMIGAANTLEFLPDGGFRADNTDGIGFINNLRQNAPDWDAGKGPALVLGAGGAGRAVLWSLLDAGVPKILLANRTRGRAEALADEFGPKISVLGWDDISEATREAALVVNTTSLGMRDQPPLDITLNCAAGALVTDLVYVPMTTDLLQQAQDKGLQTVDGLGMLLHQAVPGFEAWFGVRPQVTETLREVVLK</sequence>
<name>A0A916VQ70_9RHOB</name>
<keyword evidence="4 8" id="KW-0521">NADP</keyword>
<organism evidence="12 13">
    <name type="scientific">Neptunicoccus cionae</name>
    <dbReference type="NCBI Taxonomy" id="2035344"/>
    <lineage>
        <taxon>Bacteria</taxon>
        <taxon>Pseudomonadati</taxon>
        <taxon>Pseudomonadota</taxon>
        <taxon>Alphaproteobacteria</taxon>
        <taxon>Rhodobacterales</taxon>
        <taxon>Paracoccaceae</taxon>
        <taxon>Neptunicoccus</taxon>
    </lineage>
</organism>
<reference evidence="12" key="2">
    <citation type="submission" date="2020-09" db="EMBL/GenBank/DDBJ databases">
        <authorList>
            <person name="Sun Q."/>
            <person name="Zhou Y."/>
        </authorList>
    </citation>
    <scope>NUCLEOTIDE SEQUENCE</scope>
    <source>
        <strain evidence="12">CGMCC 1.15880</strain>
    </source>
</reference>
<comment type="pathway">
    <text evidence="1 8">Metabolic intermediate biosynthesis; chorismate biosynthesis; chorismate from D-erythrose 4-phosphate and phosphoenolpyruvate: step 4/7.</text>
</comment>
<dbReference type="EMBL" id="BMKA01000002">
    <property type="protein sequence ID" value="GGA18721.1"/>
    <property type="molecule type" value="Genomic_DNA"/>
</dbReference>